<dbReference type="RefSeq" id="WP_075398894.1">
    <property type="nucleotide sequence ID" value="NZ_MSDU01000025.1"/>
</dbReference>
<dbReference type="SUPFAM" id="SSF46785">
    <property type="entry name" value="Winged helix' DNA-binding domain"/>
    <property type="match status" value="1"/>
</dbReference>
<comment type="similarity">
    <text evidence="1">Belongs to the LysR transcriptional regulatory family.</text>
</comment>
<dbReference type="Pfam" id="PF03466">
    <property type="entry name" value="LysR_substrate"/>
    <property type="match status" value="1"/>
</dbReference>
<dbReference type="CDD" id="cd08434">
    <property type="entry name" value="PBP2_GltC_like"/>
    <property type="match status" value="1"/>
</dbReference>
<keyword evidence="2" id="KW-0805">Transcription regulation</keyword>
<accession>A0A1Q8Q428</accession>
<evidence type="ECO:0000256" key="4">
    <source>
        <dbReference type="ARBA" id="ARBA00023163"/>
    </source>
</evidence>
<dbReference type="PRINTS" id="PR00039">
    <property type="entry name" value="HTHLYSR"/>
</dbReference>
<dbReference type="PANTHER" id="PTHR30419">
    <property type="entry name" value="HTH-TYPE TRANSCRIPTIONAL REGULATOR YBHD"/>
    <property type="match status" value="1"/>
</dbReference>
<keyword evidence="7" id="KW-1185">Reference proteome</keyword>
<proteinExistence type="inferred from homology"/>
<sequence>MEWHQIQNVIAVAKYRNFTKAAKQQSVSQPALSRSIMNLEEELGVPLFIRGKKEAGLTRFGEIFLEKAKQAAALMGEALEEIEHLASPGKGNISISFLPTLGPHVIPSLIAEYKRMYPDVTFQLFQGAGEVNVKKVQTGEADMCLTAPPFERADINWTIVREEKLYLTVPLNHPFANRAAISFKEASSKPFICFKKGFGIRFLFDEICSTLNVDPEITFEGEEVTTVVGFVAAGLGIAMLPRTEEIEDEPVHFLEINDMNATRKVALGTKKDVPLSPAAHQFHAFAETYITSRS</sequence>
<protein>
    <submittedName>
        <fullName evidence="6">LysR family transcriptional regulator</fullName>
    </submittedName>
</protein>
<dbReference type="PANTHER" id="PTHR30419:SF28">
    <property type="entry name" value="HTH-TYPE TRANSCRIPTIONAL REGULATOR BSDA"/>
    <property type="match status" value="1"/>
</dbReference>
<dbReference type="GO" id="GO:0005829">
    <property type="term" value="C:cytosol"/>
    <property type="evidence" value="ECO:0007669"/>
    <property type="project" value="TreeGrafter"/>
</dbReference>
<dbReference type="STRING" id="1714264.BTO30_11575"/>
<dbReference type="EMBL" id="MSDU01000025">
    <property type="protein sequence ID" value="OLN22052.1"/>
    <property type="molecule type" value="Genomic_DNA"/>
</dbReference>
<gene>
    <name evidence="6" type="ORF">BTO30_11575</name>
</gene>
<dbReference type="AlphaFoldDB" id="A0A1Q8Q428"/>
<dbReference type="GO" id="GO:0003700">
    <property type="term" value="F:DNA-binding transcription factor activity"/>
    <property type="evidence" value="ECO:0007669"/>
    <property type="project" value="InterPro"/>
</dbReference>
<comment type="caution">
    <text evidence="6">The sequence shown here is derived from an EMBL/GenBank/DDBJ whole genome shotgun (WGS) entry which is preliminary data.</text>
</comment>
<evidence type="ECO:0000256" key="2">
    <source>
        <dbReference type="ARBA" id="ARBA00023015"/>
    </source>
</evidence>
<dbReference type="InterPro" id="IPR000847">
    <property type="entry name" value="LysR_HTH_N"/>
</dbReference>
<evidence type="ECO:0000256" key="3">
    <source>
        <dbReference type="ARBA" id="ARBA00023125"/>
    </source>
</evidence>
<dbReference type="InterPro" id="IPR036390">
    <property type="entry name" value="WH_DNA-bd_sf"/>
</dbReference>
<reference evidence="6 7" key="1">
    <citation type="submission" date="2016-12" db="EMBL/GenBank/DDBJ databases">
        <title>Domibacillus antri genome sequencing.</title>
        <authorList>
            <person name="Verma A."/>
            <person name="Krishnamurthi S."/>
        </authorList>
    </citation>
    <scope>NUCLEOTIDE SEQUENCE [LARGE SCALE GENOMIC DNA]</scope>
    <source>
        <strain evidence="6 7">XD80</strain>
    </source>
</reference>
<evidence type="ECO:0000313" key="6">
    <source>
        <dbReference type="EMBL" id="OLN22052.1"/>
    </source>
</evidence>
<keyword evidence="3" id="KW-0238">DNA-binding</keyword>
<evidence type="ECO:0000256" key="1">
    <source>
        <dbReference type="ARBA" id="ARBA00009437"/>
    </source>
</evidence>
<dbReference type="Proteomes" id="UP000185568">
    <property type="component" value="Unassembled WGS sequence"/>
</dbReference>
<dbReference type="InterPro" id="IPR050950">
    <property type="entry name" value="HTH-type_LysR_regulators"/>
</dbReference>
<dbReference type="InterPro" id="IPR005119">
    <property type="entry name" value="LysR_subst-bd"/>
</dbReference>
<dbReference type="GO" id="GO:0003677">
    <property type="term" value="F:DNA binding"/>
    <property type="evidence" value="ECO:0007669"/>
    <property type="project" value="UniProtKB-KW"/>
</dbReference>
<evidence type="ECO:0000259" key="5">
    <source>
        <dbReference type="PROSITE" id="PS50931"/>
    </source>
</evidence>
<keyword evidence="4" id="KW-0804">Transcription</keyword>
<dbReference type="Gene3D" id="1.10.10.10">
    <property type="entry name" value="Winged helix-like DNA-binding domain superfamily/Winged helix DNA-binding domain"/>
    <property type="match status" value="1"/>
</dbReference>
<dbReference type="Gene3D" id="3.40.190.290">
    <property type="match status" value="1"/>
</dbReference>
<dbReference type="SUPFAM" id="SSF53850">
    <property type="entry name" value="Periplasmic binding protein-like II"/>
    <property type="match status" value="1"/>
</dbReference>
<dbReference type="PROSITE" id="PS50931">
    <property type="entry name" value="HTH_LYSR"/>
    <property type="match status" value="1"/>
</dbReference>
<dbReference type="Pfam" id="PF00126">
    <property type="entry name" value="HTH_1"/>
    <property type="match status" value="1"/>
</dbReference>
<name>A0A1Q8Q428_9BACI</name>
<dbReference type="FunFam" id="1.10.10.10:FF:000001">
    <property type="entry name" value="LysR family transcriptional regulator"/>
    <property type="match status" value="1"/>
</dbReference>
<dbReference type="OrthoDB" id="9803735at2"/>
<feature type="domain" description="HTH lysR-type" evidence="5">
    <location>
        <begin position="1"/>
        <end position="58"/>
    </location>
</feature>
<organism evidence="6 7">
    <name type="scientific">Domibacillus antri</name>
    <dbReference type="NCBI Taxonomy" id="1714264"/>
    <lineage>
        <taxon>Bacteria</taxon>
        <taxon>Bacillati</taxon>
        <taxon>Bacillota</taxon>
        <taxon>Bacilli</taxon>
        <taxon>Bacillales</taxon>
        <taxon>Bacillaceae</taxon>
        <taxon>Domibacillus</taxon>
    </lineage>
</organism>
<dbReference type="InterPro" id="IPR036388">
    <property type="entry name" value="WH-like_DNA-bd_sf"/>
</dbReference>
<evidence type="ECO:0000313" key="7">
    <source>
        <dbReference type="Proteomes" id="UP000185568"/>
    </source>
</evidence>